<dbReference type="STRING" id="1799789.AX660_02895"/>
<gene>
    <name evidence="13" type="ORF">AX660_02895</name>
</gene>
<proteinExistence type="inferred from homology"/>
<accession>A0A148KKD5</accession>
<evidence type="ECO:0000256" key="5">
    <source>
        <dbReference type="ARBA" id="ARBA00022692"/>
    </source>
</evidence>
<name>A0A148KKD5_9ALTE</name>
<organism evidence="13 14">
    <name type="scientific">Paraglaciecola hydrolytica</name>
    <dbReference type="NCBI Taxonomy" id="1799789"/>
    <lineage>
        <taxon>Bacteria</taxon>
        <taxon>Pseudomonadati</taxon>
        <taxon>Pseudomonadota</taxon>
        <taxon>Gammaproteobacteria</taxon>
        <taxon>Alteromonadales</taxon>
        <taxon>Alteromonadaceae</taxon>
        <taxon>Paraglaciecola</taxon>
    </lineage>
</organism>
<keyword evidence="3 11" id="KW-1134">Transmembrane beta strand</keyword>
<feature type="domain" description="TonB-dependent receptor-like beta-barrel" evidence="12">
    <location>
        <begin position="128"/>
        <end position="601"/>
    </location>
</feature>
<dbReference type="RefSeq" id="WP_068382135.1">
    <property type="nucleotide sequence ID" value="NZ_LSNE01000020.1"/>
</dbReference>
<keyword evidence="6" id="KW-0408">Iron</keyword>
<evidence type="ECO:0000256" key="8">
    <source>
        <dbReference type="ARBA" id="ARBA00023077"/>
    </source>
</evidence>
<evidence type="ECO:0000313" key="14">
    <source>
        <dbReference type="Proteomes" id="UP000070299"/>
    </source>
</evidence>
<dbReference type="InterPro" id="IPR039426">
    <property type="entry name" value="TonB-dep_rcpt-like"/>
</dbReference>
<keyword evidence="4" id="KW-0410">Iron transport</keyword>
<keyword evidence="9 11" id="KW-0472">Membrane</keyword>
<evidence type="ECO:0000313" key="13">
    <source>
        <dbReference type="EMBL" id="KXI26740.1"/>
    </source>
</evidence>
<comment type="similarity">
    <text evidence="11">Belongs to the TonB-dependent receptor family.</text>
</comment>
<dbReference type="PANTHER" id="PTHR32552">
    <property type="entry name" value="FERRICHROME IRON RECEPTOR-RELATED"/>
    <property type="match status" value="1"/>
</dbReference>
<comment type="subcellular location">
    <subcellularLocation>
        <location evidence="1 11">Cell outer membrane</location>
        <topology evidence="1 11">Multi-pass membrane protein</topology>
    </subcellularLocation>
</comment>
<evidence type="ECO:0000256" key="7">
    <source>
        <dbReference type="ARBA" id="ARBA00023065"/>
    </source>
</evidence>
<evidence type="ECO:0000259" key="12">
    <source>
        <dbReference type="Pfam" id="PF00593"/>
    </source>
</evidence>
<dbReference type="Proteomes" id="UP000070299">
    <property type="component" value="Unassembled WGS sequence"/>
</dbReference>
<dbReference type="SUPFAM" id="SSF56935">
    <property type="entry name" value="Porins"/>
    <property type="match status" value="1"/>
</dbReference>
<protein>
    <recommendedName>
        <fullName evidence="12">TonB-dependent receptor-like beta-barrel domain-containing protein</fullName>
    </recommendedName>
</protein>
<sequence>MSFFDLDQVEILRGPQGTLYGRNATAGLVNVISAKPTIDEMYGSFDATLGDYGRRQATAMLNVPISDKAAIRAAINVDRRDTYLNKHPESAYDIDPGKDNMSARLSGLFELSDDISLLVRGDYSSIEGSARSDVKLSNFYDVLNTFPPESGKGVNPTYIADQKSSDELRTVSWQDTMQRTNDNSTWGAMAELNWTINSQLTMTYLGSYREFTRREDNITGYLGSVVLPFGIIDISNPQLFHGDYEQSSNELRFTYTTDSMNLQGGIYAFSEESAIKFLIYQGEEGQDGYIFGFPQDPTKSDSVAIFGQGSFDLSDKLSLTAGARYTQDEKSRVGAVVNHVTLEEELNFTYDPVTNPIPDSLNNAEVDYNELTWKLGLDYDINDDILLYGLISTGYKAGGFNDGCIEGMQDCNSPLPEEAVYYDPETLTAYELGLKLELDNGLRTFINVFHYDYQDLQLSNVSEICGGSCQVTSNAGKAEVDGIELESRYYITAYDKLNVALTWLNAEYTDYQLNDTVNLKGEKLNRSPEYTAIVSYQHIFELGNGADIEFDISSRWSDEYSILSTSSVSQFVQPSFHKTDVALTYRAPERDWYVQAYVKNIEDELTVSNASFGPAFPGLADGTLTFSDPRTAGVRFGLEF</sequence>
<evidence type="ECO:0000256" key="9">
    <source>
        <dbReference type="ARBA" id="ARBA00023136"/>
    </source>
</evidence>
<dbReference type="EMBL" id="LSNE01000020">
    <property type="protein sequence ID" value="KXI26740.1"/>
    <property type="molecule type" value="Genomic_DNA"/>
</dbReference>
<dbReference type="InterPro" id="IPR036942">
    <property type="entry name" value="Beta-barrel_TonB_sf"/>
</dbReference>
<reference evidence="14" key="1">
    <citation type="submission" date="2016-02" db="EMBL/GenBank/DDBJ databases">
        <authorList>
            <person name="Schultz-Johansen M."/>
            <person name="Glaring M.A."/>
            <person name="Bech P.K."/>
            <person name="Stougaard P."/>
        </authorList>
    </citation>
    <scope>NUCLEOTIDE SEQUENCE [LARGE SCALE GENOMIC DNA]</scope>
    <source>
        <strain evidence="14">S66</strain>
    </source>
</reference>
<evidence type="ECO:0000256" key="1">
    <source>
        <dbReference type="ARBA" id="ARBA00004571"/>
    </source>
</evidence>
<keyword evidence="8" id="KW-0798">TonB box</keyword>
<evidence type="ECO:0000256" key="6">
    <source>
        <dbReference type="ARBA" id="ARBA00023004"/>
    </source>
</evidence>
<comment type="caution">
    <text evidence="13">The sequence shown here is derived from an EMBL/GenBank/DDBJ whole genome shotgun (WGS) entry which is preliminary data.</text>
</comment>
<keyword evidence="2 11" id="KW-0813">Transport</keyword>
<evidence type="ECO:0000256" key="3">
    <source>
        <dbReference type="ARBA" id="ARBA00022452"/>
    </source>
</evidence>
<dbReference type="OrthoDB" id="7051185at2"/>
<evidence type="ECO:0000256" key="11">
    <source>
        <dbReference type="PROSITE-ProRule" id="PRU01360"/>
    </source>
</evidence>
<dbReference type="PROSITE" id="PS52016">
    <property type="entry name" value="TONB_DEPENDENT_REC_3"/>
    <property type="match status" value="1"/>
</dbReference>
<dbReference type="Gene3D" id="2.40.170.20">
    <property type="entry name" value="TonB-dependent receptor, beta-barrel domain"/>
    <property type="match status" value="1"/>
</dbReference>
<dbReference type="PANTHER" id="PTHR32552:SF81">
    <property type="entry name" value="TONB-DEPENDENT OUTER MEMBRANE RECEPTOR"/>
    <property type="match status" value="1"/>
</dbReference>
<dbReference type="InterPro" id="IPR000531">
    <property type="entry name" value="Beta-barrel_TonB"/>
</dbReference>
<keyword evidence="14" id="KW-1185">Reference proteome</keyword>
<dbReference type="Pfam" id="PF00593">
    <property type="entry name" value="TonB_dep_Rec_b-barrel"/>
    <property type="match status" value="1"/>
</dbReference>
<keyword evidence="10 11" id="KW-0998">Cell outer membrane</keyword>
<keyword evidence="5 11" id="KW-0812">Transmembrane</keyword>
<dbReference type="GO" id="GO:0006826">
    <property type="term" value="P:iron ion transport"/>
    <property type="evidence" value="ECO:0007669"/>
    <property type="project" value="UniProtKB-KW"/>
</dbReference>
<evidence type="ECO:0000256" key="4">
    <source>
        <dbReference type="ARBA" id="ARBA00022496"/>
    </source>
</evidence>
<keyword evidence="7" id="KW-0406">Ion transport</keyword>
<evidence type="ECO:0000256" key="2">
    <source>
        <dbReference type="ARBA" id="ARBA00022448"/>
    </source>
</evidence>
<dbReference type="AlphaFoldDB" id="A0A148KKD5"/>
<evidence type="ECO:0000256" key="10">
    <source>
        <dbReference type="ARBA" id="ARBA00023237"/>
    </source>
</evidence>
<dbReference type="GO" id="GO:0009279">
    <property type="term" value="C:cell outer membrane"/>
    <property type="evidence" value="ECO:0007669"/>
    <property type="project" value="UniProtKB-SubCell"/>
</dbReference>